<dbReference type="RefSeq" id="WP_014144357.1">
    <property type="nucleotide sequence ID" value="NC_016111.1"/>
</dbReference>
<feature type="compositionally biased region" description="Basic and acidic residues" evidence="1">
    <location>
        <begin position="61"/>
        <end position="72"/>
    </location>
</feature>
<evidence type="ECO:0000313" key="2">
    <source>
        <dbReference type="EMBL" id="AEW96001.1"/>
    </source>
</evidence>
<accession>G8X010</accession>
<name>F8JZB9_STREN</name>
<dbReference type="HOGENOM" id="CLU_2720496_0_0_11"/>
<dbReference type="PATRIC" id="fig|1003195.11.peg.5102"/>
<dbReference type="EMBL" id="CP003219">
    <property type="protein sequence ID" value="AEW96001.1"/>
    <property type="molecule type" value="Genomic_DNA"/>
</dbReference>
<feature type="region of interest" description="Disordered" evidence="1">
    <location>
        <begin position="1"/>
        <end position="72"/>
    </location>
</feature>
<organism evidence="2 3">
    <name type="scientific">Streptantibioticus cattleyicolor (strain ATCC 35852 / DSM 46488 / JCM 4925 / NBRC 14057 / NRRL 8057)</name>
    <name type="common">Streptomyces cattleya</name>
    <dbReference type="NCBI Taxonomy" id="1003195"/>
    <lineage>
        <taxon>Bacteria</taxon>
        <taxon>Bacillati</taxon>
        <taxon>Actinomycetota</taxon>
        <taxon>Actinomycetes</taxon>
        <taxon>Kitasatosporales</taxon>
        <taxon>Streptomycetaceae</taxon>
        <taxon>Streptantibioticus</taxon>
    </lineage>
</organism>
<dbReference type="AlphaFoldDB" id="F8JZB9"/>
<dbReference type="Proteomes" id="UP000007842">
    <property type="component" value="Chromosome"/>
</dbReference>
<dbReference type="KEGG" id="sct:SCAT_3636"/>
<dbReference type="KEGG" id="scy:SCATT_36300"/>
<gene>
    <name evidence="2" type="ordered locus">SCATT_36300</name>
</gene>
<evidence type="ECO:0000256" key="1">
    <source>
        <dbReference type="SAM" id="MobiDB-lite"/>
    </source>
</evidence>
<feature type="compositionally biased region" description="Basic and acidic residues" evidence="1">
    <location>
        <begin position="1"/>
        <end position="15"/>
    </location>
</feature>
<accession>F8JZB9</accession>
<proteinExistence type="predicted"/>
<keyword evidence="3" id="KW-1185">Reference proteome</keyword>
<reference evidence="3" key="1">
    <citation type="submission" date="2011-12" db="EMBL/GenBank/DDBJ databases">
        <title>Complete genome sequence of Streptomyces cattleya strain DSM 46488.</title>
        <authorList>
            <person name="Ou H.-Y."/>
            <person name="Li P."/>
            <person name="Zhao C."/>
            <person name="O'Hagan D."/>
            <person name="Deng Z."/>
        </authorList>
    </citation>
    <scope>NUCLEOTIDE SEQUENCE [LARGE SCALE GENOMIC DNA]</scope>
    <source>
        <strain evidence="3">ATCC 35852 / DSM 46488 / JCM 4925 / NBRC 14057 / NRRL 8057</strain>
    </source>
</reference>
<evidence type="ECO:0000313" key="3">
    <source>
        <dbReference type="Proteomes" id="UP000007842"/>
    </source>
</evidence>
<protein>
    <submittedName>
        <fullName evidence="2">Uncharacterized protein</fullName>
    </submittedName>
</protein>
<sequence length="72" mass="7406">MSADGRAETAPEVFRDPAAPPRGEESMPPMSVLLAAGAAAEAVCTPPSPPEPDADPQDGPDPERPSRQRDAA</sequence>